<dbReference type="HOGENOM" id="CLU_2038383_0_0_1"/>
<proteinExistence type="predicted"/>
<dbReference type="Proteomes" id="UP000005426">
    <property type="component" value="Unassembled WGS sequence"/>
</dbReference>
<evidence type="ECO:0000256" key="1">
    <source>
        <dbReference type="SAM" id="MobiDB-lite"/>
    </source>
</evidence>
<gene>
    <name evidence="2" type="ORF">TRIATDRAFT_300821</name>
</gene>
<accession>G9P2Z1</accession>
<keyword evidence="3" id="KW-1185">Reference proteome</keyword>
<comment type="caution">
    <text evidence="2">The sequence shown here is derived from an EMBL/GenBank/DDBJ whole genome shotgun (WGS) entry which is preliminary data.</text>
</comment>
<reference evidence="2 3" key="1">
    <citation type="journal article" date="2011" name="Genome Biol.">
        <title>Comparative genome sequence analysis underscores mycoparasitism as the ancestral life style of Trichoderma.</title>
        <authorList>
            <person name="Kubicek C.P."/>
            <person name="Herrera-Estrella A."/>
            <person name="Seidl-Seiboth V."/>
            <person name="Martinez D.A."/>
            <person name="Druzhinina I.S."/>
            <person name="Thon M."/>
            <person name="Zeilinger S."/>
            <person name="Casas-Flores S."/>
            <person name="Horwitz B.A."/>
            <person name="Mukherjee P.K."/>
            <person name="Mukherjee M."/>
            <person name="Kredics L."/>
            <person name="Alcaraz L.D."/>
            <person name="Aerts A."/>
            <person name="Antal Z."/>
            <person name="Atanasova L."/>
            <person name="Cervantes-Badillo M.G."/>
            <person name="Challacombe J."/>
            <person name="Chertkov O."/>
            <person name="McCluskey K."/>
            <person name="Coulpier F."/>
            <person name="Deshpande N."/>
            <person name="von Doehren H."/>
            <person name="Ebbole D.J."/>
            <person name="Esquivel-Naranjo E.U."/>
            <person name="Fekete E."/>
            <person name="Flipphi M."/>
            <person name="Glaser F."/>
            <person name="Gomez-Rodriguez E.Y."/>
            <person name="Gruber S."/>
            <person name="Han C."/>
            <person name="Henrissat B."/>
            <person name="Hermosa R."/>
            <person name="Hernandez-Onate M."/>
            <person name="Karaffa L."/>
            <person name="Kosti I."/>
            <person name="Le Crom S."/>
            <person name="Lindquist E."/>
            <person name="Lucas S."/>
            <person name="Luebeck M."/>
            <person name="Luebeck P.S."/>
            <person name="Margeot A."/>
            <person name="Metz B."/>
            <person name="Misra M."/>
            <person name="Nevalainen H."/>
            <person name="Omann M."/>
            <person name="Packer N."/>
            <person name="Perrone G."/>
            <person name="Uresti-Rivera E.E."/>
            <person name="Salamov A."/>
            <person name="Schmoll M."/>
            <person name="Seiboth B."/>
            <person name="Shapiro H."/>
            <person name="Sukno S."/>
            <person name="Tamayo-Ramos J.A."/>
            <person name="Tisch D."/>
            <person name="Wiest A."/>
            <person name="Wilkinson H.H."/>
            <person name="Zhang M."/>
            <person name="Coutinho P.M."/>
            <person name="Kenerley C.M."/>
            <person name="Monte E."/>
            <person name="Baker S.E."/>
            <person name="Grigoriev I.V."/>
        </authorList>
    </citation>
    <scope>NUCLEOTIDE SEQUENCE [LARGE SCALE GENOMIC DNA]</scope>
    <source>
        <strain evidence="3">ATCC 20476 / IMI 206040</strain>
    </source>
</reference>
<dbReference type="AlphaFoldDB" id="G9P2Z1"/>
<name>G9P2Z1_HYPAI</name>
<dbReference type="EMBL" id="ABDG02000026">
    <property type="protein sequence ID" value="EHK42765.1"/>
    <property type="molecule type" value="Genomic_DNA"/>
</dbReference>
<dbReference type="OrthoDB" id="10560726at2759"/>
<evidence type="ECO:0000313" key="2">
    <source>
        <dbReference type="EMBL" id="EHK42765.1"/>
    </source>
</evidence>
<evidence type="ECO:0000313" key="3">
    <source>
        <dbReference type="Proteomes" id="UP000005426"/>
    </source>
</evidence>
<feature type="region of interest" description="Disordered" evidence="1">
    <location>
        <begin position="29"/>
        <end position="54"/>
    </location>
</feature>
<organism evidence="2 3">
    <name type="scientific">Hypocrea atroviridis (strain ATCC 20476 / IMI 206040)</name>
    <name type="common">Trichoderma atroviride</name>
    <dbReference type="NCBI Taxonomy" id="452589"/>
    <lineage>
        <taxon>Eukaryota</taxon>
        <taxon>Fungi</taxon>
        <taxon>Dikarya</taxon>
        <taxon>Ascomycota</taxon>
        <taxon>Pezizomycotina</taxon>
        <taxon>Sordariomycetes</taxon>
        <taxon>Hypocreomycetidae</taxon>
        <taxon>Hypocreales</taxon>
        <taxon>Hypocreaceae</taxon>
        <taxon>Trichoderma</taxon>
    </lineage>
</organism>
<protein>
    <submittedName>
        <fullName evidence="2">Uncharacterized protein</fullName>
    </submittedName>
</protein>
<sequence>MPAIGSFGLFSRQNQSTNDDMQIIMENKENKKHRDHSPGTGYMRIQGSLPPKSTRYNALPQVPSTGPCVLMMASQRQASVIHWLFLHTALCFGWLRWGCCVEPWCLTKCLRNERAERTRVK</sequence>